<accession>A0A2U1JLJ9</accession>
<evidence type="ECO:0000313" key="6">
    <source>
        <dbReference type="Proteomes" id="UP000245618"/>
    </source>
</evidence>
<reference evidence="5 6" key="1">
    <citation type="submission" date="2018-04" db="EMBL/GenBank/DDBJ databases">
        <title>Flavobacterium sp. nov., isolated from glacier ice.</title>
        <authorList>
            <person name="Liu Q."/>
            <person name="Xin Y.-H."/>
        </authorList>
    </citation>
    <scope>NUCLEOTIDE SEQUENCE [LARGE SCALE GENOMIC DNA]</scope>
    <source>
        <strain evidence="5 6">LB2P30</strain>
    </source>
</reference>
<dbReference type="SMART" id="SM00476">
    <property type="entry name" value="DNaseIc"/>
    <property type="match status" value="1"/>
</dbReference>
<protein>
    <submittedName>
        <fullName evidence="5">Endonuclease</fullName>
    </submittedName>
</protein>
<dbReference type="GO" id="GO:0004519">
    <property type="term" value="F:endonuclease activity"/>
    <property type="evidence" value="ECO:0007669"/>
    <property type="project" value="UniProtKB-KW"/>
</dbReference>
<keyword evidence="5" id="KW-0255">Endonuclease</keyword>
<evidence type="ECO:0000256" key="2">
    <source>
        <dbReference type="ARBA" id="ARBA00022722"/>
    </source>
</evidence>
<proteinExistence type="inferred from homology"/>
<dbReference type="Pfam" id="PF03372">
    <property type="entry name" value="Exo_endo_phos"/>
    <property type="match status" value="1"/>
</dbReference>
<dbReference type="AlphaFoldDB" id="A0A2U1JLJ9"/>
<dbReference type="InterPro" id="IPR016202">
    <property type="entry name" value="DNase_I"/>
</dbReference>
<dbReference type="GO" id="GO:0016787">
    <property type="term" value="F:hydrolase activity"/>
    <property type="evidence" value="ECO:0007669"/>
    <property type="project" value="UniProtKB-KW"/>
</dbReference>
<comment type="similarity">
    <text evidence="1">Belongs to the DNase I family.</text>
</comment>
<keyword evidence="2" id="KW-0540">Nuclease</keyword>
<dbReference type="PANTHER" id="PTHR11371">
    <property type="entry name" value="DEOXYRIBONUCLEASE"/>
    <property type="match status" value="1"/>
</dbReference>
<evidence type="ECO:0000259" key="4">
    <source>
        <dbReference type="Pfam" id="PF03372"/>
    </source>
</evidence>
<comment type="caution">
    <text evidence="5">The sequence shown here is derived from an EMBL/GenBank/DDBJ whole genome shotgun (WGS) entry which is preliminary data.</text>
</comment>
<organism evidence="5 6">
    <name type="scientific">Flavobacterium laiguense</name>
    <dbReference type="NCBI Taxonomy" id="2169409"/>
    <lineage>
        <taxon>Bacteria</taxon>
        <taxon>Pseudomonadati</taxon>
        <taxon>Bacteroidota</taxon>
        <taxon>Flavobacteriia</taxon>
        <taxon>Flavobacteriales</taxon>
        <taxon>Flavobacteriaceae</taxon>
        <taxon>Flavobacterium</taxon>
    </lineage>
</organism>
<dbReference type="GO" id="GO:0006308">
    <property type="term" value="P:DNA catabolic process"/>
    <property type="evidence" value="ECO:0007669"/>
    <property type="project" value="InterPro"/>
</dbReference>
<evidence type="ECO:0000256" key="3">
    <source>
        <dbReference type="ARBA" id="ARBA00022801"/>
    </source>
</evidence>
<dbReference type="CDD" id="cd10283">
    <property type="entry name" value="MnuA_DNase1-like"/>
    <property type="match status" value="1"/>
</dbReference>
<dbReference type="GO" id="GO:0004536">
    <property type="term" value="F:DNA nuclease activity"/>
    <property type="evidence" value="ECO:0007669"/>
    <property type="project" value="InterPro"/>
</dbReference>
<feature type="domain" description="Endonuclease/exonuclease/phosphatase" evidence="4">
    <location>
        <begin position="23"/>
        <end position="204"/>
    </location>
</feature>
<name>A0A2U1JLJ9_9FLAO</name>
<dbReference type="PANTHER" id="PTHR11371:SF31">
    <property type="entry name" value="EXTRACELLULAR NUCLEASE"/>
    <property type="match status" value="1"/>
</dbReference>
<dbReference type="OrthoDB" id="5500612at2"/>
<dbReference type="InterPro" id="IPR005135">
    <property type="entry name" value="Endo/exonuclease/phosphatase"/>
</dbReference>
<keyword evidence="6" id="KW-1185">Reference proteome</keyword>
<dbReference type="RefSeq" id="WP_116764638.1">
    <property type="nucleotide sequence ID" value="NZ_QCZH01000029.1"/>
</dbReference>
<dbReference type="Proteomes" id="UP000245618">
    <property type="component" value="Unassembled WGS sequence"/>
</dbReference>
<dbReference type="EMBL" id="QCZH01000029">
    <property type="protein sequence ID" value="PWA06030.1"/>
    <property type="molecule type" value="Genomic_DNA"/>
</dbReference>
<dbReference type="InterPro" id="IPR036691">
    <property type="entry name" value="Endo/exonu/phosph_ase_sf"/>
</dbReference>
<evidence type="ECO:0000313" key="5">
    <source>
        <dbReference type="EMBL" id="PWA06030.1"/>
    </source>
</evidence>
<evidence type="ECO:0000256" key="1">
    <source>
        <dbReference type="ARBA" id="ARBA00007359"/>
    </source>
</evidence>
<keyword evidence="3" id="KW-0378">Hydrolase</keyword>
<sequence length="267" mass="30945">MKTHFISLFLLFLVTIQSQTKLLSWNLENFGKSKSDQEIAFIANTIKGYDIVTIQEVVAGNGGAQAVARLADELNRKGAKWDYRISDPTTSSAYKTERYAFLWKTNTVKLKGKPWLEQKYQLEIDREPYFATFEIKGKAITLVTFHAITKSKQPETEIKYFKLLPQEYPNLNLIFVGDFNCPQSHTVFNPLKKMGYAPILENQKTSLKLKHKGENYLASEFDNMFYKISTIKHIKSDAILFYQKFISLKEARKVSDHIPIWFEFSLN</sequence>
<dbReference type="Gene3D" id="3.60.10.10">
    <property type="entry name" value="Endonuclease/exonuclease/phosphatase"/>
    <property type="match status" value="1"/>
</dbReference>
<gene>
    <name evidence="5" type="ORF">DB891_16275</name>
</gene>
<dbReference type="SUPFAM" id="SSF56219">
    <property type="entry name" value="DNase I-like"/>
    <property type="match status" value="1"/>
</dbReference>